<dbReference type="Proteomes" id="UP000199350">
    <property type="component" value="Chromosome I"/>
</dbReference>
<proteinExistence type="predicted"/>
<evidence type="ECO:0000313" key="2">
    <source>
        <dbReference type="Proteomes" id="UP000199350"/>
    </source>
</evidence>
<organism evidence="1 2">
    <name type="scientific">Corynebacterium mycetoides</name>
    <dbReference type="NCBI Taxonomy" id="38302"/>
    <lineage>
        <taxon>Bacteria</taxon>
        <taxon>Bacillati</taxon>
        <taxon>Actinomycetota</taxon>
        <taxon>Actinomycetes</taxon>
        <taxon>Mycobacteriales</taxon>
        <taxon>Corynebacteriaceae</taxon>
        <taxon>Corynebacterium</taxon>
    </lineage>
</organism>
<evidence type="ECO:0000313" key="1">
    <source>
        <dbReference type="EMBL" id="SDL82291.1"/>
    </source>
</evidence>
<sequence length="181" mass="18806">MRAGTRAVIAVVVICALLAGLWVLGVRAQPAPVYQGDRLGMVTGESARDYGARAEASLGACDGGGDGAVWALVSFDGEEDPRRAADILAPAPRVSAVVFGGAAARPVPEPVRGEGRERAFEREADRLKAATGIEGARPTGAVVRADCADLREIRSRRGVYAVEALPADARWSAFAISPVTP</sequence>
<keyword evidence="2" id="KW-1185">Reference proteome</keyword>
<dbReference type="RefSeq" id="WP_092149306.1">
    <property type="nucleotide sequence ID" value="NZ_LT629700.1"/>
</dbReference>
<name>A0A1G9N7L3_9CORY</name>
<accession>A0A1G9N7L3</accession>
<gene>
    <name evidence="1" type="ORF">SAMN04488535_0895</name>
</gene>
<dbReference type="EMBL" id="LT629700">
    <property type="protein sequence ID" value="SDL82291.1"/>
    <property type="molecule type" value="Genomic_DNA"/>
</dbReference>
<reference evidence="2" key="1">
    <citation type="submission" date="2016-10" db="EMBL/GenBank/DDBJ databases">
        <authorList>
            <person name="Varghese N."/>
            <person name="Submissions S."/>
        </authorList>
    </citation>
    <scope>NUCLEOTIDE SEQUENCE [LARGE SCALE GENOMIC DNA]</scope>
    <source>
        <strain evidence="2">DSM 20632</strain>
    </source>
</reference>
<dbReference type="STRING" id="38302.SAMN04488535_0895"/>
<dbReference type="OrthoDB" id="4424197at2"/>
<dbReference type="AlphaFoldDB" id="A0A1G9N7L3"/>
<protein>
    <submittedName>
        <fullName evidence="1">Uncharacterized protein</fullName>
    </submittedName>
</protein>